<dbReference type="GO" id="GO:1902201">
    <property type="term" value="P:negative regulation of bacterial-type flagellum-dependent cell motility"/>
    <property type="evidence" value="ECO:0007669"/>
    <property type="project" value="TreeGrafter"/>
</dbReference>
<keyword evidence="4" id="KW-0175">Coiled coil</keyword>
<dbReference type="PANTHER" id="PTHR45138:SF24">
    <property type="entry name" value="DIGUANYLATE CYCLASE DGCC-RELATED"/>
    <property type="match status" value="1"/>
</dbReference>
<dbReference type="EC" id="2.7.7.65" evidence="1"/>
<feature type="domain" description="GGDEF" evidence="5">
    <location>
        <begin position="242"/>
        <end position="376"/>
    </location>
</feature>
<sequence>MHELGSAPAGTGVGDIQQSLAQQLRLTDFERLRRRELFRLGEAEAAELRACRAHVQPHLGEIVAAFYRGQTAIPEIAKVIGDRDTLRRLHQTLEDYLAALFLGNFDAAYCDSRLRVGIVHSRIGVPLKLYAASVLALEDALRPHVAAAFDTDPAPRLDALRRAMLFDLHLVTETYLLAVSIEVEAGKYNLQRYADSLEKVIDERTRQLQEQSRRDALTHLGNYRAFHEDLRRELARAEREHVPLVLVFLDLNRFKQLNDTYGHQAGDAALCEVAACLNRACRASDLAYRLGGDEFCILLPATDLVEGRAFLDRLAACWMHRDAAGVPLTVSIGLAQAAVGHPVNPEALIRAADKSMYRAKARARATGDHGVDPGEVVGG</sequence>
<accession>A0A212JN84</accession>
<dbReference type="SUPFAM" id="SSF46458">
    <property type="entry name" value="Globin-like"/>
    <property type="match status" value="1"/>
</dbReference>
<feature type="coiled-coil region" evidence="4">
    <location>
        <begin position="194"/>
        <end position="240"/>
    </location>
</feature>
<evidence type="ECO:0000256" key="2">
    <source>
        <dbReference type="ARBA" id="ARBA00015125"/>
    </source>
</evidence>
<dbReference type="InterPro" id="IPR012292">
    <property type="entry name" value="Globin/Proto"/>
</dbReference>
<dbReference type="InterPro" id="IPR043128">
    <property type="entry name" value="Rev_trsase/Diguanyl_cyclase"/>
</dbReference>
<dbReference type="GO" id="GO:0052621">
    <property type="term" value="F:diguanylate cyclase activity"/>
    <property type="evidence" value="ECO:0007669"/>
    <property type="project" value="UniProtKB-EC"/>
</dbReference>
<dbReference type="GO" id="GO:0019825">
    <property type="term" value="F:oxygen binding"/>
    <property type="evidence" value="ECO:0007669"/>
    <property type="project" value="InterPro"/>
</dbReference>
<dbReference type="FunFam" id="3.30.70.270:FF:000001">
    <property type="entry name" value="Diguanylate cyclase domain protein"/>
    <property type="match status" value="1"/>
</dbReference>
<dbReference type="Pfam" id="PF00990">
    <property type="entry name" value="GGDEF"/>
    <property type="match status" value="1"/>
</dbReference>
<name>A0A212JN84_9PROT</name>
<evidence type="ECO:0000256" key="3">
    <source>
        <dbReference type="ARBA" id="ARBA00029839"/>
    </source>
</evidence>
<evidence type="ECO:0000256" key="1">
    <source>
        <dbReference type="ARBA" id="ARBA00012528"/>
    </source>
</evidence>
<dbReference type="NCBIfam" id="TIGR00254">
    <property type="entry name" value="GGDEF"/>
    <property type="match status" value="1"/>
</dbReference>
<dbReference type="GO" id="GO:0020037">
    <property type="term" value="F:heme binding"/>
    <property type="evidence" value="ECO:0007669"/>
    <property type="project" value="InterPro"/>
</dbReference>
<dbReference type="EMBL" id="FLUO01000001">
    <property type="protein sequence ID" value="SBW00862.1"/>
    <property type="molecule type" value="Genomic_DNA"/>
</dbReference>
<dbReference type="Pfam" id="PF11563">
    <property type="entry name" value="Protoglobin"/>
    <property type="match status" value="1"/>
</dbReference>
<evidence type="ECO:0000256" key="4">
    <source>
        <dbReference type="SAM" id="Coils"/>
    </source>
</evidence>
<dbReference type="InterPro" id="IPR029787">
    <property type="entry name" value="Nucleotide_cyclase"/>
</dbReference>
<dbReference type="GO" id="GO:0043709">
    <property type="term" value="P:cell adhesion involved in single-species biofilm formation"/>
    <property type="evidence" value="ECO:0007669"/>
    <property type="project" value="TreeGrafter"/>
</dbReference>
<dbReference type="InterPro" id="IPR009050">
    <property type="entry name" value="Globin-like_sf"/>
</dbReference>
<evidence type="ECO:0000259" key="5">
    <source>
        <dbReference type="PROSITE" id="PS50887"/>
    </source>
</evidence>
<dbReference type="AlphaFoldDB" id="A0A212JN84"/>
<dbReference type="PROSITE" id="PS50887">
    <property type="entry name" value="GGDEF"/>
    <property type="match status" value="1"/>
</dbReference>
<dbReference type="GO" id="GO:0005886">
    <property type="term" value="C:plasma membrane"/>
    <property type="evidence" value="ECO:0007669"/>
    <property type="project" value="TreeGrafter"/>
</dbReference>
<dbReference type="InterPro" id="IPR000160">
    <property type="entry name" value="GGDEF_dom"/>
</dbReference>
<dbReference type="PANTHER" id="PTHR45138">
    <property type="entry name" value="REGULATORY COMPONENTS OF SENSORY TRANSDUCTION SYSTEM"/>
    <property type="match status" value="1"/>
</dbReference>
<dbReference type="CDD" id="cd01949">
    <property type="entry name" value="GGDEF"/>
    <property type="match status" value="1"/>
</dbReference>
<dbReference type="Gene3D" id="3.30.70.270">
    <property type="match status" value="1"/>
</dbReference>
<reference evidence="6" key="1">
    <citation type="submission" date="2016-04" db="EMBL/GenBank/DDBJ databases">
        <authorList>
            <person name="Evans L.H."/>
            <person name="Alamgir A."/>
            <person name="Owens N."/>
            <person name="Weber N.D."/>
            <person name="Virtaneva K."/>
            <person name="Barbian K."/>
            <person name="Babar A."/>
            <person name="Rosenke K."/>
        </authorList>
    </citation>
    <scope>NUCLEOTIDE SEQUENCE</scope>
    <source>
        <strain evidence="6">86</strain>
    </source>
</reference>
<dbReference type="SUPFAM" id="SSF55073">
    <property type="entry name" value="Nucleotide cyclase"/>
    <property type="match status" value="1"/>
</dbReference>
<dbReference type="Gene3D" id="1.10.490.10">
    <property type="entry name" value="Globins"/>
    <property type="match status" value="1"/>
</dbReference>
<organism evidence="6">
    <name type="scientific">uncultured Alphaproteobacteria bacterium</name>
    <dbReference type="NCBI Taxonomy" id="91750"/>
    <lineage>
        <taxon>Bacteria</taxon>
        <taxon>Pseudomonadati</taxon>
        <taxon>Pseudomonadota</taxon>
        <taxon>Alphaproteobacteria</taxon>
        <taxon>environmental samples</taxon>
    </lineage>
</organism>
<proteinExistence type="predicted"/>
<evidence type="ECO:0000313" key="6">
    <source>
        <dbReference type="EMBL" id="SBW00862.1"/>
    </source>
</evidence>
<protein>
    <recommendedName>
        <fullName evidence="2">Diguanylate cyclase DosC</fullName>
        <ecNumber evidence="1">2.7.7.65</ecNumber>
    </recommendedName>
    <alternativeName>
        <fullName evidence="3">Direct oxygen-sensing cyclase</fullName>
    </alternativeName>
</protein>
<dbReference type="InterPro" id="IPR044398">
    <property type="entry name" value="Globin-sensor_dom"/>
</dbReference>
<dbReference type="InterPro" id="IPR050469">
    <property type="entry name" value="Diguanylate_Cyclase"/>
</dbReference>
<gene>
    <name evidence="6" type="ORF">KL86APRO_11349</name>
</gene>
<dbReference type="SMART" id="SM00267">
    <property type="entry name" value="GGDEF"/>
    <property type="match status" value="1"/>
</dbReference>